<reference evidence="8" key="1">
    <citation type="submission" date="2020-05" db="EMBL/GenBank/DDBJ databases">
        <title>WGS assembly of Panicum virgatum.</title>
        <authorList>
            <person name="Lovell J.T."/>
            <person name="Jenkins J."/>
            <person name="Shu S."/>
            <person name="Juenger T.E."/>
            <person name="Schmutz J."/>
        </authorList>
    </citation>
    <scope>NUCLEOTIDE SEQUENCE</scope>
    <source>
        <strain evidence="8">AP13</strain>
    </source>
</reference>
<feature type="compositionally biased region" description="Acidic residues" evidence="6">
    <location>
        <begin position="218"/>
        <end position="229"/>
    </location>
</feature>
<dbReference type="OrthoDB" id="21264at2759"/>
<dbReference type="PANTHER" id="PTHR46235:SF3">
    <property type="entry name" value="PHD FINGER-CONTAINING PROTEIN DDB_G0268158"/>
    <property type="match status" value="1"/>
</dbReference>
<evidence type="ECO:0000256" key="6">
    <source>
        <dbReference type="SAM" id="MobiDB-lite"/>
    </source>
</evidence>
<evidence type="ECO:0000256" key="5">
    <source>
        <dbReference type="ARBA" id="ARBA00023242"/>
    </source>
</evidence>
<evidence type="ECO:0000256" key="3">
    <source>
        <dbReference type="ARBA" id="ARBA00022771"/>
    </source>
</evidence>
<feature type="domain" description="Zinc finger PHD-type" evidence="7">
    <location>
        <begin position="296"/>
        <end position="360"/>
    </location>
</feature>
<feature type="region of interest" description="Disordered" evidence="6">
    <location>
        <begin position="204"/>
        <end position="229"/>
    </location>
</feature>
<dbReference type="Proteomes" id="UP000823388">
    <property type="component" value="Chromosome 6N"/>
</dbReference>
<comment type="caution">
    <text evidence="8">The sequence shown here is derived from an EMBL/GenBank/DDBJ whole genome shotgun (WGS) entry which is preliminary data.</text>
</comment>
<dbReference type="InterPro" id="IPR058939">
    <property type="entry name" value="Mtase_EDM2"/>
</dbReference>
<keyword evidence="3" id="KW-0863">Zinc-finger</keyword>
<dbReference type="Pfam" id="PF12047">
    <property type="entry name" value="DNMT1-RFD"/>
    <property type="match status" value="1"/>
</dbReference>
<dbReference type="Gene3D" id="3.30.40.10">
    <property type="entry name" value="Zinc/RING finger domain, C3HC4 (zinc finger)"/>
    <property type="match status" value="2"/>
</dbReference>
<dbReference type="GO" id="GO:0005634">
    <property type="term" value="C:nucleus"/>
    <property type="evidence" value="ECO:0007669"/>
    <property type="project" value="UniProtKB-SubCell"/>
</dbReference>
<evidence type="ECO:0000256" key="4">
    <source>
        <dbReference type="ARBA" id="ARBA00022833"/>
    </source>
</evidence>
<sequence>MMSSDDDDAEPRLRAVQSYYFVDDDDAPVSFDVLPFQFDAAEEVPSFKKDVYLRGLADGGLQNVYKQVVAWKLGLDGDSPVITVLCTEGSWIALLKPRPSYEETVRPVLITVEMLHFVRRSPMVSDENMWGHLGRVFDKYDVKPLEDDVRNHVRLIKLFFERDPAIAKSQTLQLFIKEESMEKMDEAGSNNLDIKQSFIADDKEREEVVEDDNKQESSNDDDDEEDEDDGDLFDSVCAICDNGGELLCCEGSCMRSFHAKLGDGEDSYCATLGYTKAEVKAIKNFLCKNCEYKQHQCFVCGELEASDGTNAKVFLCNNATCGHFYHPKCVAQLLHPNNRNEALELEKNIVAGISFTCPVHWCFQCKGLEDRTQEPLQFAVCRRCPRSYHRKCLPREISFEEIDAEGIITRAWELSKRILIYCLDHDMDLDIGTPSRDHLKFPRTSKPVDSVKKKVKELAEKKRRVSDDLCVNDHMQKSSRRVGMKGSFERSGFEPEKKKAKNLKRMIHPEEPAVKRAAHVSSLKQHVKGEEQELDSLSSLATGKTPQSSFPVIDSDTEKRVLALVEKEVCSMTLDDISLQCAIPSTYASSGRQIDKIIARGKLERSIQAAQDALQKLEHGGTIDDAKAVCEAEVLRQLTRWNKKLRVYLAPFIHGMRYTSFGRHFTKKEKLNEIVDKLQWYVQPGDTIVDFSCGLNDFSQFMKEKLDKVGKKCNFKNYDIIRPKNSFCFKKRDWMTVHPKELPHGSKLIMGLNPPFGLKAILANKFINKALTFKPKLIILIVPKETERLDQKRQPYDLVWEDAGSLSGKSFYLPGSLDVTDKQMDQWNVSPPPLYLWSHPDWTQRHRRIAEEHGHSTLKNGTYGTRNETYIGEDTNLIVERQEQVNGLPPEKHVEVAREEKKFASRKRDACQANQNGVHHEARDAHSGYKVHSTERIEGIASHTFRSVTESERTGDDTKPDSDMSISPNHSRNSRYKSRSDSPICSEYPSQGMAHQDNYFSNRAQEPCTSPLERVPYEDYIRDVAEYGVASVEKHLAISADNIGAGLRMHSPHLKELNGVYDGGPNSNLCPASGGTGGSFCRNQNLENCPMDYSMENTGFAQRNAVGGVGVEDARMYDGRIRDNHTLSEVTATDIRAQIRMYGGHTGSDHSQVPMNPPATDIRAQIKMYGRQDAQISGYTGSAETLSTLTSSHVVSSLGSTGRSMMDMYNPRPRHETNYTTGLYSVPGNRSNMTPDPFNFTSRQQYPYPHPGAFSDWHG</sequence>
<dbReference type="EMBL" id="CM029048">
    <property type="protein sequence ID" value="KAG2578136.1"/>
    <property type="molecule type" value="Genomic_DNA"/>
</dbReference>
<evidence type="ECO:0000313" key="9">
    <source>
        <dbReference type="Proteomes" id="UP000823388"/>
    </source>
</evidence>
<accession>A0A8T0QYK3</accession>
<keyword evidence="9" id="KW-1185">Reference proteome</keyword>
<proteinExistence type="predicted"/>
<comment type="subcellular location">
    <subcellularLocation>
        <location evidence="1">Nucleus</location>
    </subcellularLocation>
</comment>
<protein>
    <recommendedName>
        <fullName evidence="7">Zinc finger PHD-type domain-containing protein</fullName>
    </recommendedName>
</protein>
<dbReference type="GO" id="GO:0008270">
    <property type="term" value="F:zinc ion binding"/>
    <property type="evidence" value="ECO:0007669"/>
    <property type="project" value="UniProtKB-KW"/>
</dbReference>
<dbReference type="EMBL" id="CM029048">
    <property type="protein sequence ID" value="KAG2578137.1"/>
    <property type="molecule type" value="Genomic_DNA"/>
</dbReference>
<dbReference type="Pfam" id="PF22908">
    <property type="entry name" value="PHD_NSD"/>
    <property type="match status" value="1"/>
</dbReference>
<evidence type="ECO:0000256" key="2">
    <source>
        <dbReference type="ARBA" id="ARBA00022723"/>
    </source>
</evidence>
<dbReference type="SMART" id="SM00249">
    <property type="entry name" value="PHD"/>
    <property type="match status" value="3"/>
</dbReference>
<feature type="compositionally biased region" description="Polar residues" evidence="6">
    <location>
        <begin position="535"/>
        <end position="550"/>
    </location>
</feature>
<feature type="domain" description="Zinc finger PHD-type" evidence="7">
    <location>
        <begin position="236"/>
        <end position="291"/>
    </location>
</feature>
<feature type="compositionally biased region" description="Basic and acidic residues" evidence="6">
    <location>
        <begin position="204"/>
        <end position="217"/>
    </location>
</feature>
<gene>
    <name evidence="8" type="ORF">PVAP13_6NG188700</name>
</gene>
<feature type="compositionally biased region" description="Basic and acidic residues" evidence="6">
    <location>
        <begin position="487"/>
        <end position="497"/>
    </location>
</feature>
<feature type="compositionally biased region" description="Basic and acidic residues" evidence="6">
    <location>
        <begin position="918"/>
        <end position="938"/>
    </location>
</feature>
<dbReference type="AlphaFoldDB" id="A0A8T0QYK3"/>
<dbReference type="InterPro" id="IPR013083">
    <property type="entry name" value="Znf_RING/FYVE/PHD"/>
</dbReference>
<evidence type="ECO:0000256" key="1">
    <source>
        <dbReference type="ARBA" id="ARBA00004123"/>
    </source>
</evidence>
<dbReference type="Pfam" id="PF26055">
    <property type="entry name" value="Mtase_EDM2"/>
    <property type="match status" value="1"/>
</dbReference>
<name>A0A8T0QYK3_PANVG</name>
<keyword evidence="2" id="KW-0479">Metal-binding</keyword>
<feature type="region of interest" description="Disordered" evidence="6">
    <location>
        <begin position="905"/>
        <end position="990"/>
    </location>
</feature>
<dbReference type="InterPro" id="IPR022702">
    <property type="entry name" value="Cytosine_MeTrfase1_RFD"/>
</dbReference>
<keyword evidence="4" id="KW-0862">Zinc</keyword>
<feature type="compositionally biased region" description="Basic and acidic residues" evidence="6">
    <location>
        <begin position="949"/>
        <end position="962"/>
    </location>
</feature>
<dbReference type="CDD" id="cd15565">
    <property type="entry name" value="PHD2_NSD"/>
    <property type="match status" value="1"/>
</dbReference>
<dbReference type="PANTHER" id="PTHR46235">
    <property type="entry name" value="PHD FINGER-CONTAINING PROTEIN DDB_G0268158"/>
    <property type="match status" value="1"/>
</dbReference>
<dbReference type="InterPro" id="IPR001965">
    <property type="entry name" value="Znf_PHD"/>
</dbReference>
<feature type="domain" description="Zinc finger PHD-type" evidence="7">
    <location>
        <begin position="361"/>
        <end position="426"/>
    </location>
</feature>
<organism evidence="8 9">
    <name type="scientific">Panicum virgatum</name>
    <name type="common">Blackwell switchgrass</name>
    <dbReference type="NCBI Taxonomy" id="38727"/>
    <lineage>
        <taxon>Eukaryota</taxon>
        <taxon>Viridiplantae</taxon>
        <taxon>Streptophyta</taxon>
        <taxon>Embryophyta</taxon>
        <taxon>Tracheophyta</taxon>
        <taxon>Spermatophyta</taxon>
        <taxon>Magnoliopsida</taxon>
        <taxon>Liliopsida</taxon>
        <taxon>Poales</taxon>
        <taxon>Poaceae</taxon>
        <taxon>PACMAD clade</taxon>
        <taxon>Panicoideae</taxon>
        <taxon>Panicodae</taxon>
        <taxon>Paniceae</taxon>
        <taxon>Panicinae</taxon>
        <taxon>Panicum</taxon>
        <taxon>Panicum sect. Hiantes</taxon>
    </lineage>
</organism>
<keyword evidence="5" id="KW-0539">Nucleus</keyword>
<evidence type="ECO:0000259" key="7">
    <source>
        <dbReference type="SMART" id="SM00249"/>
    </source>
</evidence>
<dbReference type="EMBL" id="CM029048">
    <property type="protein sequence ID" value="KAG2578135.1"/>
    <property type="molecule type" value="Genomic_DNA"/>
</dbReference>
<dbReference type="EMBL" id="CM029048">
    <property type="protein sequence ID" value="KAG2578142.1"/>
    <property type="molecule type" value="Genomic_DNA"/>
</dbReference>
<dbReference type="InterPro" id="IPR055198">
    <property type="entry name" value="NSD_PHD"/>
</dbReference>
<feature type="region of interest" description="Disordered" evidence="6">
    <location>
        <begin position="527"/>
        <end position="552"/>
    </location>
</feature>
<feature type="region of interest" description="Disordered" evidence="6">
    <location>
        <begin position="480"/>
        <end position="501"/>
    </location>
</feature>
<evidence type="ECO:0000313" key="8">
    <source>
        <dbReference type="EMBL" id="KAG2578136.1"/>
    </source>
</evidence>